<dbReference type="GO" id="GO:0000978">
    <property type="term" value="F:RNA polymerase II cis-regulatory region sequence-specific DNA binding"/>
    <property type="evidence" value="ECO:0000318"/>
    <property type="project" value="GO_Central"/>
</dbReference>
<dbReference type="SMART" id="SM00353">
    <property type="entry name" value="HLH"/>
    <property type="match status" value="1"/>
</dbReference>
<keyword evidence="3" id="KW-0238">DNA-binding</keyword>
<keyword evidence="14" id="KW-1185">Reference proteome</keyword>
<comment type="function">
    <text evidence="6">Transcription factor that binds to a symmetrical DNA sequence (E-boxes) (5'-CACGTG-3') that is found in a variety of viral and cellular promoters.</text>
</comment>
<sequence>ARSHVQLADACLGRRSGCSVPGHPAASRKVPSLPCRSRQSPPPFPPPCTVAAFYPLPLPLPPPPLLLLAPDCCSVPPASASLLFLPARPGPSGASGAFLSLAFVRSLARLPPFLFPPLTCPGLPAGRRGTTGSLLSSSHDPSVCPRDQRLGSRVCAASPLLPPPGVRFPSGGKTRRKPGRGALLPLPLPFPPPSLPSTLPFPPWTCSIQAWTQPTLLPTLLPGDGTNADEQTAVAIASVQQGAFSDHNIQYQFRTENNGGQVTYRVVQVTDSQLDGQTDATGAVSVVSTAAFTSGQQAVAQAVIQNPFSNGGSPAADTVSGEARFAYFPASTVGDATAVSVQTTDQSLTQAGVNEGLSWTQNGPGIPPEHGQFYVMMTPQDVLQTGTQRTIAPRTHPYSPKMDGTRTPRDERRRAQHNEVERRRRDKINNWIVQLSKIIPDCNTDNTKTGASKGGILSKACDYIRELRQTNQRMQETFKEAERLQMDNDLLQQQIEELKNENALLRAQLQQHGIEIVGDTPGQ</sequence>
<evidence type="ECO:0000256" key="11">
    <source>
        <dbReference type="SAM" id="MobiDB-lite"/>
    </source>
</evidence>
<evidence type="ECO:0000256" key="2">
    <source>
        <dbReference type="ARBA" id="ARBA00023015"/>
    </source>
</evidence>
<dbReference type="InterPro" id="IPR011598">
    <property type="entry name" value="bHLH_dom"/>
</dbReference>
<feature type="region of interest" description="Disordered" evidence="11">
    <location>
        <begin position="19"/>
        <end position="38"/>
    </location>
</feature>
<dbReference type="Pfam" id="PF00010">
    <property type="entry name" value="HLH"/>
    <property type="match status" value="1"/>
</dbReference>
<dbReference type="InterPro" id="IPR051732">
    <property type="entry name" value="USF"/>
</dbReference>
<evidence type="ECO:0000256" key="6">
    <source>
        <dbReference type="ARBA" id="ARBA00053350"/>
    </source>
</evidence>
<evidence type="ECO:0000259" key="12">
    <source>
        <dbReference type="PROSITE" id="PS50888"/>
    </source>
</evidence>
<dbReference type="Proteomes" id="UP000001646">
    <property type="component" value="Unplaced"/>
</dbReference>
<evidence type="ECO:0000313" key="13">
    <source>
        <dbReference type="Ensembl" id="ENSACAP00000038396.1"/>
    </source>
</evidence>
<keyword evidence="5" id="KW-0539">Nucleus</keyword>
<evidence type="ECO:0000256" key="3">
    <source>
        <dbReference type="ARBA" id="ARBA00023125"/>
    </source>
</evidence>
<keyword evidence="4" id="KW-0804">Transcription</keyword>
<feature type="region of interest" description="Disordered" evidence="11">
    <location>
        <begin position="392"/>
        <end position="421"/>
    </location>
</feature>
<evidence type="ECO:0000256" key="8">
    <source>
        <dbReference type="ARBA" id="ARBA00078621"/>
    </source>
</evidence>
<dbReference type="PROSITE" id="PS50888">
    <property type="entry name" value="BHLH"/>
    <property type="match status" value="1"/>
</dbReference>
<feature type="domain" description="BHLH" evidence="12">
    <location>
        <begin position="412"/>
        <end position="467"/>
    </location>
</feature>
<dbReference type="GeneTree" id="ENSGT00940000160704"/>
<dbReference type="InterPro" id="IPR036638">
    <property type="entry name" value="HLH_DNA-bd_sf"/>
</dbReference>
<dbReference type="SUPFAM" id="SSF47459">
    <property type="entry name" value="HLH, helix-loop-helix DNA-binding domain"/>
    <property type="match status" value="1"/>
</dbReference>
<evidence type="ECO:0000256" key="9">
    <source>
        <dbReference type="ARBA" id="ARBA00078861"/>
    </source>
</evidence>
<protein>
    <recommendedName>
        <fullName evidence="7">Upstream stimulatory factor 2</fullName>
    </recommendedName>
    <alternativeName>
        <fullName evidence="8">Major late transcription factor 2</fullName>
    </alternativeName>
    <alternativeName>
        <fullName evidence="9">Upstream transcription factor 2</fullName>
    </alternativeName>
</protein>
<dbReference type="PANTHER" id="PTHR46117">
    <property type="entry name" value="FI24210P1"/>
    <property type="match status" value="1"/>
</dbReference>
<evidence type="ECO:0000256" key="10">
    <source>
        <dbReference type="SAM" id="Coils"/>
    </source>
</evidence>
<dbReference type="Ensembl" id="ENSACAT00000047310.1">
    <property type="protein sequence ID" value="ENSACAP00000038396.1"/>
    <property type="gene ID" value="ENSACAG00000010293.4"/>
</dbReference>
<evidence type="ECO:0000313" key="14">
    <source>
        <dbReference type="Proteomes" id="UP000001646"/>
    </source>
</evidence>
<evidence type="ECO:0000256" key="1">
    <source>
        <dbReference type="ARBA" id="ARBA00004123"/>
    </source>
</evidence>
<organism evidence="13 14">
    <name type="scientific">Anolis carolinensis</name>
    <name type="common">Green anole</name>
    <name type="synonym">American chameleon</name>
    <dbReference type="NCBI Taxonomy" id="28377"/>
    <lineage>
        <taxon>Eukaryota</taxon>
        <taxon>Metazoa</taxon>
        <taxon>Chordata</taxon>
        <taxon>Craniata</taxon>
        <taxon>Vertebrata</taxon>
        <taxon>Euteleostomi</taxon>
        <taxon>Lepidosauria</taxon>
        <taxon>Squamata</taxon>
        <taxon>Bifurcata</taxon>
        <taxon>Unidentata</taxon>
        <taxon>Episquamata</taxon>
        <taxon>Toxicofera</taxon>
        <taxon>Iguania</taxon>
        <taxon>Dactyloidae</taxon>
        <taxon>Anolis</taxon>
    </lineage>
</organism>
<dbReference type="GO" id="GO:0005634">
    <property type="term" value="C:nucleus"/>
    <property type="evidence" value="ECO:0007669"/>
    <property type="project" value="UniProtKB-SubCell"/>
</dbReference>
<dbReference type="PANTHER" id="PTHR46117:SF2">
    <property type="entry name" value="UPSTREAM STIMULATORY FACTOR 2"/>
    <property type="match status" value="1"/>
</dbReference>
<comment type="subcellular location">
    <subcellularLocation>
        <location evidence="1">Nucleus</location>
    </subcellularLocation>
</comment>
<dbReference type="AlphaFoldDB" id="A0A803TT56"/>
<dbReference type="FunFam" id="4.10.280.10:FF:000045">
    <property type="entry name" value="upstream stimulatory factor 2 isoform X1"/>
    <property type="match status" value="1"/>
</dbReference>
<keyword evidence="10" id="KW-0175">Coiled coil</keyword>
<reference evidence="13" key="1">
    <citation type="submission" date="2009-12" db="EMBL/GenBank/DDBJ databases">
        <title>The Genome Sequence of Anolis carolinensis (Green Anole Lizard).</title>
        <authorList>
            <consortium name="The Genome Sequencing Platform"/>
            <person name="Di Palma F."/>
            <person name="Alfoldi J."/>
            <person name="Heiman D."/>
            <person name="Young S."/>
            <person name="Grabherr M."/>
            <person name="Johnson J."/>
            <person name="Lander E.S."/>
            <person name="Lindblad-Toh K."/>
        </authorList>
    </citation>
    <scope>NUCLEOTIDE SEQUENCE [LARGE SCALE GENOMIC DNA]</scope>
    <source>
        <strain evidence="13">JBL SC #1</strain>
    </source>
</reference>
<gene>
    <name evidence="13" type="primary">usf2</name>
</gene>
<name>A0A803TT56_ANOCA</name>
<reference evidence="13" key="3">
    <citation type="submission" date="2025-09" db="UniProtKB">
        <authorList>
            <consortium name="Ensembl"/>
        </authorList>
    </citation>
    <scope>IDENTIFICATION</scope>
</reference>
<dbReference type="GO" id="GO:0045944">
    <property type="term" value="P:positive regulation of transcription by RNA polymerase II"/>
    <property type="evidence" value="ECO:0007669"/>
    <property type="project" value="UniProtKB-ARBA"/>
</dbReference>
<dbReference type="Gene3D" id="4.10.280.10">
    <property type="entry name" value="Helix-loop-helix DNA-binding domain"/>
    <property type="match status" value="1"/>
</dbReference>
<feature type="coiled-coil region" evidence="10">
    <location>
        <begin position="464"/>
        <end position="515"/>
    </location>
</feature>
<evidence type="ECO:0000256" key="5">
    <source>
        <dbReference type="ARBA" id="ARBA00023242"/>
    </source>
</evidence>
<dbReference type="GO" id="GO:0000981">
    <property type="term" value="F:DNA-binding transcription factor activity, RNA polymerase II-specific"/>
    <property type="evidence" value="ECO:0000318"/>
    <property type="project" value="GO_Central"/>
</dbReference>
<accession>A0A803TT56</accession>
<dbReference type="GO" id="GO:0046983">
    <property type="term" value="F:protein dimerization activity"/>
    <property type="evidence" value="ECO:0007669"/>
    <property type="project" value="InterPro"/>
</dbReference>
<feature type="compositionally biased region" description="Basic and acidic residues" evidence="11">
    <location>
        <begin position="403"/>
        <end position="421"/>
    </location>
</feature>
<evidence type="ECO:0000256" key="7">
    <source>
        <dbReference type="ARBA" id="ARBA00072709"/>
    </source>
</evidence>
<dbReference type="InParanoid" id="A0A803TT56"/>
<proteinExistence type="predicted"/>
<keyword evidence="2" id="KW-0805">Transcription regulation</keyword>
<dbReference type="Bgee" id="ENSACAG00000010293">
    <property type="expression patterns" value="Expressed in testis and 13 other cell types or tissues"/>
</dbReference>
<dbReference type="CDD" id="cd18923">
    <property type="entry name" value="bHLHzip_USF2"/>
    <property type="match status" value="1"/>
</dbReference>
<evidence type="ECO:0000256" key="4">
    <source>
        <dbReference type="ARBA" id="ARBA00023163"/>
    </source>
</evidence>
<reference evidence="13" key="2">
    <citation type="submission" date="2025-08" db="UniProtKB">
        <authorList>
            <consortium name="Ensembl"/>
        </authorList>
    </citation>
    <scope>IDENTIFICATION</scope>
</reference>
<dbReference type="GO" id="GO:0006357">
    <property type="term" value="P:regulation of transcription by RNA polymerase II"/>
    <property type="evidence" value="ECO:0000318"/>
    <property type="project" value="GO_Central"/>
</dbReference>